<keyword evidence="2" id="KW-1185">Reference proteome</keyword>
<reference evidence="2" key="1">
    <citation type="submission" date="2016-01" db="EMBL/GenBank/DDBJ databases">
        <authorList>
            <person name="Mitreva M."/>
            <person name="Pepin K.H."/>
            <person name="Mihindukulasuriya K.A."/>
            <person name="Fulton R."/>
            <person name="Fronick C."/>
            <person name="O'Laughlin M."/>
            <person name="Miner T."/>
            <person name="Herter B."/>
            <person name="Rosa B.A."/>
            <person name="Cordes M."/>
            <person name="Tomlinson C."/>
            <person name="Wollam A."/>
            <person name="Palsikar V.B."/>
            <person name="Mardis E.R."/>
            <person name="Wilson R.K."/>
        </authorList>
    </citation>
    <scope>NUCLEOTIDE SEQUENCE [LARGE SCALE GENOMIC DNA]</scope>
    <source>
        <strain evidence="2">DNF00729</strain>
    </source>
</reference>
<dbReference type="PATRIC" id="fig|755172.3.peg.636"/>
<accession>A0A134AHK7</accession>
<gene>
    <name evidence="1" type="ORF">HMPREF1863_00663</name>
</gene>
<proteinExistence type="predicted"/>
<dbReference type="STRING" id="755172.HMPREF1863_00663"/>
<sequence>MINDFLLDNVFKNSENPKEWCISFKGMDYEEWQPLPVNEFIQEVEKKDSWNDIEPEIYEKALGTVGLDFASYDNPEEMWKEFLSAVEESKRKLAAKEANVNL</sequence>
<dbReference type="RefSeq" id="WP_068367246.1">
    <property type="nucleotide sequence ID" value="NZ_KQ960172.1"/>
</dbReference>
<dbReference type="OrthoDB" id="1701459at2"/>
<protein>
    <submittedName>
        <fullName evidence="1">Uncharacterized protein</fullName>
    </submittedName>
</protein>
<evidence type="ECO:0000313" key="2">
    <source>
        <dbReference type="Proteomes" id="UP000070442"/>
    </source>
</evidence>
<organism evidence="1 2">
    <name type="scientific">Aedoeadaptatus coxii</name>
    <dbReference type="NCBI Taxonomy" id="755172"/>
    <lineage>
        <taxon>Bacteria</taxon>
        <taxon>Bacillati</taxon>
        <taxon>Bacillota</taxon>
        <taxon>Tissierellia</taxon>
        <taxon>Tissierellales</taxon>
        <taxon>Peptoniphilaceae</taxon>
        <taxon>Aedoeadaptatus</taxon>
    </lineage>
</organism>
<dbReference type="AlphaFoldDB" id="A0A134AHK7"/>
<dbReference type="EMBL" id="LSDG01000022">
    <property type="protein sequence ID" value="KXB67191.1"/>
    <property type="molecule type" value="Genomic_DNA"/>
</dbReference>
<comment type="caution">
    <text evidence="1">The sequence shown here is derived from an EMBL/GenBank/DDBJ whole genome shotgun (WGS) entry which is preliminary data.</text>
</comment>
<evidence type="ECO:0000313" key="1">
    <source>
        <dbReference type="EMBL" id="KXB67191.1"/>
    </source>
</evidence>
<dbReference type="Proteomes" id="UP000070442">
    <property type="component" value="Unassembled WGS sequence"/>
</dbReference>
<name>A0A134AHK7_9FIRM</name>